<dbReference type="AlphaFoldDB" id="A0A9Q1QD37"/>
<sequence>MRTNVYKCTFRITSGQHRGYIIILKGIKVDPSKIKAHMPNQSGSIKAPHALTRPSPSNFSPKHPINWEGGNYDLPNKDILLWKCTSTVHLTTRVTWLAFASTTITRLVHPDFLQIIFSVTNNKRKPSELYKLNPSMRITCHFDELRFTYLLMEENPLADVVEKLSSMTTMVDKDPEMIITIDRSDQPANCLDVDEGNEETSPQYIDILNYPQKMGISSIKTYTKRTS</sequence>
<dbReference type="OrthoDB" id="1736889at2759"/>
<evidence type="ECO:0000313" key="1">
    <source>
        <dbReference type="EMBL" id="KAJ8437727.1"/>
    </source>
</evidence>
<accession>A0A9Q1QD37</accession>
<dbReference type="EMBL" id="JAKOGI010000284">
    <property type="protein sequence ID" value="KAJ8437727.1"/>
    <property type="molecule type" value="Genomic_DNA"/>
</dbReference>
<keyword evidence="2" id="KW-1185">Reference proteome</keyword>
<proteinExistence type="predicted"/>
<name>A0A9Q1QD37_9CARY</name>
<gene>
    <name evidence="1" type="ORF">Cgig2_009441</name>
</gene>
<protein>
    <submittedName>
        <fullName evidence="1">Uncharacterized protein</fullName>
    </submittedName>
</protein>
<evidence type="ECO:0000313" key="2">
    <source>
        <dbReference type="Proteomes" id="UP001153076"/>
    </source>
</evidence>
<reference evidence="1" key="1">
    <citation type="submission" date="2022-04" db="EMBL/GenBank/DDBJ databases">
        <title>Carnegiea gigantea Genome sequencing and assembly v2.</title>
        <authorList>
            <person name="Copetti D."/>
            <person name="Sanderson M.J."/>
            <person name="Burquez A."/>
            <person name="Wojciechowski M.F."/>
        </authorList>
    </citation>
    <scope>NUCLEOTIDE SEQUENCE</scope>
    <source>
        <strain evidence="1">SGP5-SGP5p</strain>
        <tissue evidence="1">Aerial part</tissue>
    </source>
</reference>
<comment type="caution">
    <text evidence="1">The sequence shown here is derived from an EMBL/GenBank/DDBJ whole genome shotgun (WGS) entry which is preliminary data.</text>
</comment>
<dbReference type="Proteomes" id="UP001153076">
    <property type="component" value="Unassembled WGS sequence"/>
</dbReference>
<organism evidence="1 2">
    <name type="scientific">Carnegiea gigantea</name>
    <dbReference type="NCBI Taxonomy" id="171969"/>
    <lineage>
        <taxon>Eukaryota</taxon>
        <taxon>Viridiplantae</taxon>
        <taxon>Streptophyta</taxon>
        <taxon>Embryophyta</taxon>
        <taxon>Tracheophyta</taxon>
        <taxon>Spermatophyta</taxon>
        <taxon>Magnoliopsida</taxon>
        <taxon>eudicotyledons</taxon>
        <taxon>Gunneridae</taxon>
        <taxon>Pentapetalae</taxon>
        <taxon>Caryophyllales</taxon>
        <taxon>Cactineae</taxon>
        <taxon>Cactaceae</taxon>
        <taxon>Cactoideae</taxon>
        <taxon>Echinocereeae</taxon>
        <taxon>Carnegiea</taxon>
    </lineage>
</organism>